<evidence type="ECO:0000313" key="3">
    <source>
        <dbReference type="Proteomes" id="UP001379235"/>
    </source>
</evidence>
<dbReference type="InterPro" id="IPR009875">
    <property type="entry name" value="PilZ_domain"/>
</dbReference>
<protein>
    <submittedName>
        <fullName evidence="2">PilZ domain-containing protein</fullName>
    </submittedName>
</protein>
<dbReference type="SUPFAM" id="SSF141371">
    <property type="entry name" value="PilZ domain-like"/>
    <property type="match status" value="1"/>
</dbReference>
<comment type="caution">
    <text evidence="2">The sequence shown here is derived from an EMBL/GenBank/DDBJ whole genome shotgun (WGS) entry which is preliminary data.</text>
</comment>
<evidence type="ECO:0000313" key="2">
    <source>
        <dbReference type="EMBL" id="MEJ6009185.1"/>
    </source>
</evidence>
<feature type="domain" description="PilZ" evidence="1">
    <location>
        <begin position="15"/>
        <end position="92"/>
    </location>
</feature>
<reference evidence="2 3" key="1">
    <citation type="submission" date="2024-03" db="EMBL/GenBank/DDBJ databases">
        <authorList>
            <person name="Jo J.-H."/>
        </authorList>
    </citation>
    <scope>NUCLEOTIDE SEQUENCE [LARGE SCALE GENOMIC DNA]</scope>
    <source>
        <strain evidence="2 3">AS3R-12</strain>
    </source>
</reference>
<organism evidence="2 3">
    <name type="scientific">Novosphingobium aquae</name>
    <dbReference type="NCBI Taxonomy" id="3133435"/>
    <lineage>
        <taxon>Bacteria</taxon>
        <taxon>Pseudomonadati</taxon>
        <taxon>Pseudomonadota</taxon>
        <taxon>Alphaproteobacteria</taxon>
        <taxon>Sphingomonadales</taxon>
        <taxon>Sphingomonadaceae</taxon>
        <taxon>Novosphingobium</taxon>
    </lineage>
</organism>
<proteinExistence type="predicted"/>
<name>A0ABU8S5V3_9SPHN</name>
<gene>
    <name evidence="2" type="ORF">WG900_04545</name>
</gene>
<evidence type="ECO:0000259" key="1">
    <source>
        <dbReference type="Pfam" id="PF07238"/>
    </source>
</evidence>
<accession>A0ABU8S5V3</accession>
<dbReference type="Pfam" id="PF07238">
    <property type="entry name" value="PilZ"/>
    <property type="match status" value="1"/>
</dbReference>
<dbReference type="RefSeq" id="WP_339965011.1">
    <property type="nucleotide sequence ID" value="NZ_JBBHJY010000001.1"/>
</dbReference>
<sequence length="129" mass="14721">MGHISFDHILPEVGKRVTSRLRLRLAARMMTTAQAWPAELLDLSYFGGRIACDEPPQPGQDVLIEWGDFDAFGMVVWANLRTCGVRFYEPLKAQVLIATRDRNDVEPVQTNKDRAHHEARDFVMGKLNR</sequence>
<dbReference type="Proteomes" id="UP001379235">
    <property type="component" value="Unassembled WGS sequence"/>
</dbReference>
<keyword evidence="3" id="KW-1185">Reference proteome</keyword>
<dbReference type="EMBL" id="JBBHJY010000001">
    <property type="protein sequence ID" value="MEJ6009185.1"/>
    <property type="molecule type" value="Genomic_DNA"/>
</dbReference>